<evidence type="ECO:0000256" key="1">
    <source>
        <dbReference type="ARBA" id="ARBA00004651"/>
    </source>
</evidence>
<reference evidence="10 11" key="1">
    <citation type="submission" date="2015-11" db="EMBL/GenBank/DDBJ databases">
        <authorList>
            <person name="Zhang Y."/>
            <person name="Guo Z."/>
        </authorList>
    </citation>
    <scope>NUCLEOTIDE SEQUENCE [LARGE SCALE GENOMIC DNA]</scope>
    <source>
        <strain evidence="11">gdw1</strain>
    </source>
</reference>
<evidence type="ECO:0000256" key="6">
    <source>
        <dbReference type="ARBA" id="ARBA00022989"/>
    </source>
</evidence>
<dbReference type="AlphaFoldDB" id="A0A1E2SL97"/>
<dbReference type="InterPro" id="IPR047055">
    <property type="entry name" value="MotA-like"/>
</dbReference>
<dbReference type="RefSeq" id="WP_011185594.1">
    <property type="nucleotide sequence ID" value="NZ_LNZG01000011.1"/>
</dbReference>
<evidence type="ECO:0000256" key="2">
    <source>
        <dbReference type="ARBA" id="ARBA00008038"/>
    </source>
</evidence>
<dbReference type="PANTHER" id="PTHR30433">
    <property type="entry name" value="CHEMOTAXIS PROTEIN MOTA"/>
    <property type="match status" value="1"/>
</dbReference>
<dbReference type="SUPFAM" id="SSF160544">
    <property type="entry name" value="EscU C-terminal domain-like"/>
    <property type="match status" value="1"/>
</dbReference>
<evidence type="ECO:0000313" key="11">
    <source>
        <dbReference type="Proteomes" id="UP000094426"/>
    </source>
</evidence>
<dbReference type="GO" id="GO:0071978">
    <property type="term" value="P:bacterial-type flagellum-dependent swarming motility"/>
    <property type="evidence" value="ECO:0007669"/>
    <property type="project" value="InterPro"/>
</dbReference>
<dbReference type="Proteomes" id="UP000094426">
    <property type="component" value="Unassembled WGS sequence"/>
</dbReference>
<protein>
    <recommendedName>
        <fullName evidence="9">MotA/TolQ/ExbB proton channel domain-containing protein</fullName>
    </recommendedName>
</protein>
<dbReference type="InterPro" id="IPR000540">
    <property type="entry name" value="Flag_MotA_CS"/>
</dbReference>
<keyword evidence="4" id="KW-1003">Cell membrane</keyword>
<organism evidence="10 11">
    <name type="scientific">Leifsonia xyli subsp. xyli</name>
    <dbReference type="NCBI Taxonomy" id="59736"/>
    <lineage>
        <taxon>Bacteria</taxon>
        <taxon>Bacillati</taxon>
        <taxon>Actinomycetota</taxon>
        <taxon>Actinomycetes</taxon>
        <taxon>Micrococcales</taxon>
        <taxon>Microbacteriaceae</taxon>
        <taxon>Leifsonia</taxon>
    </lineage>
</organism>
<dbReference type="OMA" id="LGPNMAI"/>
<evidence type="ECO:0000259" key="9">
    <source>
        <dbReference type="Pfam" id="PF01618"/>
    </source>
</evidence>
<dbReference type="GO" id="GO:0006935">
    <property type="term" value="P:chemotaxis"/>
    <property type="evidence" value="ECO:0007669"/>
    <property type="project" value="InterPro"/>
</dbReference>
<evidence type="ECO:0000256" key="4">
    <source>
        <dbReference type="ARBA" id="ARBA00022475"/>
    </source>
</evidence>
<keyword evidence="3" id="KW-0813">Transport</keyword>
<feature type="transmembrane region" description="Helical" evidence="8">
    <location>
        <begin position="12"/>
        <end position="32"/>
    </location>
</feature>
<feature type="transmembrane region" description="Helical" evidence="8">
    <location>
        <begin position="163"/>
        <end position="183"/>
    </location>
</feature>
<dbReference type="GO" id="GO:0005886">
    <property type="term" value="C:plasma membrane"/>
    <property type="evidence" value="ECO:0007669"/>
    <property type="project" value="UniProtKB-SubCell"/>
</dbReference>
<name>A0A1E2SL97_LEIXY</name>
<keyword evidence="7 8" id="KW-0472">Membrane</keyword>
<keyword evidence="5 8" id="KW-0812">Transmembrane</keyword>
<dbReference type="GO" id="GO:0009306">
    <property type="term" value="P:protein secretion"/>
    <property type="evidence" value="ECO:0007669"/>
    <property type="project" value="InterPro"/>
</dbReference>
<feature type="transmembrane region" description="Helical" evidence="8">
    <location>
        <begin position="127"/>
        <end position="151"/>
    </location>
</feature>
<evidence type="ECO:0000256" key="3">
    <source>
        <dbReference type="ARBA" id="ARBA00022448"/>
    </source>
</evidence>
<dbReference type="InterPro" id="IPR029025">
    <property type="entry name" value="T3SS_substrate_exporter_C"/>
</dbReference>
<evidence type="ECO:0000256" key="5">
    <source>
        <dbReference type="ARBA" id="ARBA00022692"/>
    </source>
</evidence>
<dbReference type="PROSITE" id="PS01307">
    <property type="entry name" value="MOTA"/>
    <property type="match status" value="1"/>
</dbReference>
<accession>A0A1E2SL97</accession>
<dbReference type="PANTHER" id="PTHR30433:SF3">
    <property type="entry name" value="MOTILITY PROTEIN A"/>
    <property type="match status" value="1"/>
</dbReference>
<comment type="similarity">
    <text evidence="2">Belongs to the MotA family.</text>
</comment>
<sequence>MVFIEQTPVVSLLLPGPMILVFGATIAIGFAGSTITDGVRGFAAIPKALKGKKPNFPATIDSIVELADKARCNGLLALDGEGDRIGDPFFKTALQGLTDGKDSEDLPDLLEEEIQTRTHAEKNASKYFTTMGGYAPTVGIIGPVVSLAHVLENLSSPDKLGPMIASAFIATLWGLVSANFIWLPLGTRLYRLAELESERMHLIVEAGKSAPRVVAKGADFVATRIREEARSAGVPMVQDLPLARALHRDVPLGQPIPNEHFGQVAHVLAFVMMLRKRGASLDSVLHLPPPRTPSS</sequence>
<keyword evidence="6 8" id="KW-1133">Transmembrane helix</keyword>
<dbReference type="EMBL" id="LNZG01000011">
    <property type="protein sequence ID" value="ODA90539.1"/>
    <property type="molecule type" value="Genomic_DNA"/>
</dbReference>
<dbReference type="InterPro" id="IPR002898">
    <property type="entry name" value="MotA_ExbB_proton_chnl"/>
</dbReference>
<dbReference type="Pfam" id="PF01618">
    <property type="entry name" value="MotA_ExbB"/>
    <property type="match status" value="1"/>
</dbReference>
<evidence type="ECO:0000256" key="8">
    <source>
        <dbReference type="SAM" id="Phobius"/>
    </source>
</evidence>
<evidence type="ECO:0000313" key="10">
    <source>
        <dbReference type="EMBL" id="ODA90539.1"/>
    </source>
</evidence>
<comment type="subcellular location">
    <subcellularLocation>
        <location evidence="1">Cell membrane</location>
        <topology evidence="1">Multi-pass membrane protein</topology>
    </subcellularLocation>
</comment>
<dbReference type="Pfam" id="PF01312">
    <property type="entry name" value="Bac_export_2"/>
    <property type="match status" value="1"/>
</dbReference>
<comment type="caution">
    <text evidence="10">The sequence shown here is derived from an EMBL/GenBank/DDBJ whole genome shotgun (WGS) entry which is preliminary data.</text>
</comment>
<gene>
    <name evidence="10" type="ORF">ATY41_09870</name>
</gene>
<proteinExistence type="inferred from homology"/>
<feature type="domain" description="MotA/TolQ/ExbB proton channel" evidence="9">
    <location>
        <begin position="84"/>
        <end position="200"/>
    </location>
</feature>
<evidence type="ECO:0000256" key="7">
    <source>
        <dbReference type="ARBA" id="ARBA00023136"/>
    </source>
</evidence>
<dbReference type="Gene3D" id="3.40.1690.10">
    <property type="entry name" value="secretion proteins EscU"/>
    <property type="match status" value="1"/>
</dbReference>
<dbReference type="InterPro" id="IPR006135">
    <property type="entry name" value="T3SS_substrate_exporter"/>
</dbReference>